<dbReference type="InterPro" id="IPR036457">
    <property type="entry name" value="PPM-type-like_dom_sf"/>
</dbReference>
<name>A0ABS5BZD5_9BACT</name>
<comment type="caution">
    <text evidence="2">The sequence shown here is derived from an EMBL/GenBank/DDBJ whole genome shotgun (WGS) entry which is preliminary data.</text>
</comment>
<feature type="region of interest" description="Disordered" evidence="1">
    <location>
        <begin position="561"/>
        <end position="605"/>
    </location>
</feature>
<reference evidence="2 3" key="1">
    <citation type="submission" date="2021-04" db="EMBL/GenBank/DDBJ databases">
        <authorList>
            <person name="Ivanova A."/>
        </authorList>
    </citation>
    <scope>NUCLEOTIDE SEQUENCE [LARGE SCALE GENOMIC DNA]</scope>
    <source>
        <strain evidence="2 3">G18</strain>
    </source>
</reference>
<dbReference type="Proteomes" id="UP000676565">
    <property type="component" value="Unassembled WGS sequence"/>
</dbReference>
<evidence type="ECO:0000313" key="2">
    <source>
        <dbReference type="EMBL" id="MBP3959010.1"/>
    </source>
</evidence>
<accession>A0ABS5BZD5</accession>
<organism evidence="2 3">
    <name type="scientific">Gemmata palustris</name>
    <dbReference type="NCBI Taxonomy" id="2822762"/>
    <lineage>
        <taxon>Bacteria</taxon>
        <taxon>Pseudomonadati</taxon>
        <taxon>Planctomycetota</taxon>
        <taxon>Planctomycetia</taxon>
        <taxon>Gemmatales</taxon>
        <taxon>Gemmataceae</taxon>
        <taxon>Gemmata</taxon>
    </lineage>
</organism>
<proteinExistence type="predicted"/>
<dbReference type="EMBL" id="JAGKQQ010000001">
    <property type="protein sequence ID" value="MBP3959010.1"/>
    <property type="molecule type" value="Genomic_DNA"/>
</dbReference>
<sequence>MDPTPAEPPPGCLVLLLSLSAEMTASVVTGRGTAAASAVGRQLAAEVLEGLVRAVAAGHAVGPIDVAVLGYRTPKDGMLQLISLLPGGDPKPQFTPLARIAEQAALERGPENQPREWVGLPACEGESCAPAALARVYQLVSVWLTGRFTARAPVVVHCTTAGALDDVYIRVARSLQLLATAHGQPRVLHYVFDPEPESEVVERLAEVSVELPRKERAVKITRRAVFVNDWDVRDPLGALFAYSPQEDTVAWAWAGAGLSAAATMWTQKMGNAPDQWEDAFALDEATSVAAVADGASAGIYCSIWAQQLSQRFLTDRPDARDPAALDRWVNGLRAEWRTAINYSNLNWSKQAKVDQVGAAATLLGLELGPADARGRRPWRACAVGDASLFWVRANRLRATFPVVAADQFGSAPLLIRSNPGFRTLSLAAAGTCEPGDRFVLATDAVAARLFRSLVTGYDLDWGRFEALDEAEWCAEMDALRKANDMVNDDCTLVVLRVSAPAGGVAALNSGAGEEPEELPFADGEPLVEDVQASEPTGRVGARPRTGAPFLPEGELLAADIADADDWVVEEPSDLLEPGPEELPPHDNSQVARDDLPKPTDPGVGP</sequence>
<evidence type="ECO:0000313" key="3">
    <source>
        <dbReference type="Proteomes" id="UP000676565"/>
    </source>
</evidence>
<dbReference type="SUPFAM" id="SSF81606">
    <property type="entry name" value="PP2C-like"/>
    <property type="match status" value="1"/>
</dbReference>
<gene>
    <name evidence="2" type="ORF">J8F10_27520</name>
</gene>
<keyword evidence="3" id="KW-1185">Reference proteome</keyword>
<evidence type="ECO:0008006" key="4">
    <source>
        <dbReference type="Google" id="ProtNLM"/>
    </source>
</evidence>
<dbReference type="Gene3D" id="3.60.40.10">
    <property type="entry name" value="PPM-type phosphatase domain"/>
    <property type="match status" value="1"/>
</dbReference>
<feature type="compositionally biased region" description="Acidic residues" evidence="1">
    <location>
        <begin position="561"/>
        <end position="573"/>
    </location>
</feature>
<protein>
    <recommendedName>
        <fullName evidence="4">VWFA domain-containing protein</fullName>
    </recommendedName>
</protein>
<evidence type="ECO:0000256" key="1">
    <source>
        <dbReference type="SAM" id="MobiDB-lite"/>
    </source>
</evidence>
<dbReference type="RefSeq" id="WP_210659491.1">
    <property type="nucleotide sequence ID" value="NZ_JAGKQQ010000001.1"/>
</dbReference>